<evidence type="ECO:0000313" key="2">
    <source>
        <dbReference type="Proteomes" id="UP000007306"/>
    </source>
</evidence>
<dbReference type="Gramene" id="ORGLA04G0039700.1">
    <property type="protein sequence ID" value="ORGLA04G0039700.1"/>
    <property type="gene ID" value="ORGLA04G0039700"/>
</dbReference>
<reference evidence="1 2" key="2">
    <citation type="submission" date="2018-04" db="EMBL/GenBank/DDBJ databases">
        <title>OglaRS2 (Oryza glaberrima Reference Sequence Version 2).</title>
        <authorList>
            <person name="Zhang J."/>
            <person name="Kudrna D."/>
            <person name="Lee S."/>
            <person name="Talag J."/>
            <person name="Rajasekar S."/>
            <person name="Wing R.A."/>
        </authorList>
    </citation>
    <scope>NUCLEOTIDE SEQUENCE [LARGE SCALE GENOMIC DNA]</scope>
    <source>
        <strain evidence="1 2">cv. IRGC 96717</strain>
    </source>
</reference>
<protein>
    <submittedName>
        <fullName evidence="1">Uncharacterized protein</fullName>
    </submittedName>
</protein>
<name>I1PJM8_ORYGL</name>
<sequence length="125" mass="14249">WYPGAPTSPSGRPPPCLPCCRPGKKGRRRKGKKEAEEIEVKMEMWGLITRCPWRPRYQCMIFSPCFGFLLGFRSSVGSEYVWGSTDLFLNRVFLLICHPAQFCLGCLFGQNNGISCEKSLYKSCR</sequence>
<keyword evidence="2" id="KW-1185">Reference proteome</keyword>
<accession>I1PJM8</accession>
<dbReference type="HOGENOM" id="CLU_163089_0_0_1"/>
<dbReference type="OMA" id="LICHPAQ"/>
<organism evidence="1 2">
    <name type="scientific">Oryza glaberrima</name>
    <name type="common">African rice</name>
    <dbReference type="NCBI Taxonomy" id="4538"/>
    <lineage>
        <taxon>Eukaryota</taxon>
        <taxon>Viridiplantae</taxon>
        <taxon>Streptophyta</taxon>
        <taxon>Embryophyta</taxon>
        <taxon>Tracheophyta</taxon>
        <taxon>Spermatophyta</taxon>
        <taxon>Magnoliopsida</taxon>
        <taxon>Liliopsida</taxon>
        <taxon>Poales</taxon>
        <taxon>Poaceae</taxon>
        <taxon>BOP clade</taxon>
        <taxon>Oryzoideae</taxon>
        <taxon>Oryzeae</taxon>
        <taxon>Oryzinae</taxon>
        <taxon>Oryza</taxon>
    </lineage>
</organism>
<proteinExistence type="predicted"/>
<evidence type="ECO:0000313" key="1">
    <source>
        <dbReference type="EnsemblPlants" id="ORGLA04G0039700.1"/>
    </source>
</evidence>
<dbReference type="Proteomes" id="UP000007306">
    <property type="component" value="Chromosome 4"/>
</dbReference>
<reference evidence="1" key="1">
    <citation type="submission" date="2015-06" db="UniProtKB">
        <authorList>
            <consortium name="EnsemblPlants"/>
        </authorList>
    </citation>
    <scope>IDENTIFICATION</scope>
</reference>
<dbReference type="AlphaFoldDB" id="I1PJM8"/>
<dbReference type="EnsemblPlants" id="ORGLA04G0039700.1">
    <property type="protein sequence ID" value="ORGLA04G0039700.1"/>
    <property type="gene ID" value="ORGLA04G0039700"/>
</dbReference>